<reference evidence="1 2" key="1">
    <citation type="submission" date="2021-06" db="EMBL/GenBank/DDBJ databases">
        <authorList>
            <person name="Palmer J.M."/>
        </authorList>
    </citation>
    <scope>NUCLEOTIDE SEQUENCE [LARGE SCALE GENOMIC DNA]</scope>
    <source>
        <strain evidence="1 2">GA_2019</strain>
        <tissue evidence="1">Muscle</tissue>
    </source>
</reference>
<comment type="caution">
    <text evidence="1">The sequence shown here is derived from an EMBL/GenBank/DDBJ whole genome shotgun (WGS) entry which is preliminary data.</text>
</comment>
<evidence type="ECO:0000313" key="1">
    <source>
        <dbReference type="EMBL" id="MEQ2175511.1"/>
    </source>
</evidence>
<proteinExistence type="predicted"/>
<dbReference type="EMBL" id="JAHRIO010051571">
    <property type="protein sequence ID" value="MEQ2175511.1"/>
    <property type="molecule type" value="Genomic_DNA"/>
</dbReference>
<keyword evidence="2" id="KW-1185">Reference proteome</keyword>
<protein>
    <submittedName>
        <fullName evidence="1">Uncharacterized protein</fullName>
    </submittedName>
</protein>
<dbReference type="Proteomes" id="UP001476798">
    <property type="component" value="Unassembled WGS sequence"/>
</dbReference>
<organism evidence="1 2">
    <name type="scientific">Goodea atripinnis</name>
    <dbReference type="NCBI Taxonomy" id="208336"/>
    <lineage>
        <taxon>Eukaryota</taxon>
        <taxon>Metazoa</taxon>
        <taxon>Chordata</taxon>
        <taxon>Craniata</taxon>
        <taxon>Vertebrata</taxon>
        <taxon>Euteleostomi</taxon>
        <taxon>Actinopterygii</taxon>
        <taxon>Neopterygii</taxon>
        <taxon>Teleostei</taxon>
        <taxon>Neoteleostei</taxon>
        <taxon>Acanthomorphata</taxon>
        <taxon>Ovalentaria</taxon>
        <taxon>Atherinomorphae</taxon>
        <taxon>Cyprinodontiformes</taxon>
        <taxon>Goodeidae</taxon>
        <taxon>Goodea</taxon>
    </lineage>
</organism>
<name>A0ABV0NX27_9TELE</name>
<evidence type="ECO:0000313" key="2">
    <source>
        <dbReference type="Proteomes" id="UP001476798"/>
    </source>
</evidence>
<gene>
    <name evidence="1" type="ORF">GOODEAATRI_018614</name>
</gene>
<sequence length="158" mass="17384">MKRCGPCLLDDQSPADLTEYFHLKIPTLVTVQLFGSTKLAEHLAHRSFSHGGSTLVRYGICLWPLGEIVHGDQDVPVPPFSHRKRRTSTPSRSMGVPNWYCFRRALSWRPQNGPPLQNHGPSVAPLFTAVWVPTTEGYCAALPEPASADKGPHRGSGC</sequence>
<accession>A0ABV0NX27</accession>